<sequence>KLSNLDLKHLKICSTLCQYSFQIWIVHCSCRYLAKSTCAFQELLSMNHWLPSPLARGNGATRIYLYDGKVHFHGPQFDGRVWALLYISESSTK</sequence>
<keyword evidence="2" id="KW-1185">Reference proteome</keyword>
<reference evidence="1" key="1">
    <citation type="journal article" date="2023" name="Mol. Ecol. Resour.">
        <title>Chromosome-level genome assembly of a triploid poplar Populus alba 'Berolinensis'.</title>
        <authorList>
            <person name="Chen S."/>
            <person name="Yu Y."/>
            <person name="Wang X."/>
            <person name="Wang S."/>
            <person name="Zhang T."/>
            <person name="Zhou Y."/>
            <person name="He R."/>
            <person name="Meng N."/>
            <person name="Wang Y."/>
            <person name="Liu W."/>
            <person name="Liu Z."/>
            <person name="Liu J."/>
            <person name="Guo Q."/>
            <person name="Huang H."/>
            <person name="Sederoff R.R."/>
            <person name="Wang G."/>
            <person name="Qu G."/>
            <person name="Chen S."/>
        </authorList>
    </citation>
    <scope>NUCLEOTIDE SEQUENCE</scope>
    <source>
        <strain evidence="1">SC-2020</strain>
    </source>
</reference>
<accession>A0AAD6RFI9</accession>
<dbReference type="Proteomes" id="UP001164929">
    <property type="component" value="Chromosome 2"/>
</dbReference>
<gene>
    <name evidence="1" type="ORF">NC653_006754</name>
</gene>
<protein>
    <submittedName>
        <fullName evidence="1">Uncharacterized protein</fullName>
    </submittedName>
</protein>
<comment type="caution">
    <text evidence="1">The sequence shown here is derived from an EMBL/GenBank/DDBJ whole genome shotgun (WGS) entry which is preliminary data.</text>
</comment>
<evidence type="ECO:0000313" key="2">
    <source>
        <dbReference type="Proteomes" id="UP001164929"/>
    </source>
</evidence>
<evidence type="ECO:0000313" key="1">
    <source>
        <dbReference type="EMBL" id="KAJ7007816.1"/>
    </source>
</evidence>
<organism evidence="1 2">
    <name type="scientific">Populus alba x Populus x berolinensis</name>
    <dbReference type="NCBI Taxonomy" id="444605"/>
    <lineage>
        <taxon>Eukaryota</taxon>
        <taxon>Viridiplantae</taxon>
        <taxon>Streptophyta</taxon>
        <taxon>Embryophyta</taxon>
        <taxon>Tracheophyta</taxon>
        <taxon>Spermatophyta</taxon>
        <taxon>Magnoliopsida</taxon>
        <taxon>eudicotyledons</taxon>
        <taxon>Gunneridae</taxon>
        <taxon>Pentapetalae</taxon>
        <taxon>rosids</taxon>
        <taxon>fabids</taxon>
        <taxon>Malpighiales</taxon>
        <taxon>Salicaceae</taxon>
        <taxon>Saliceae</taxon>
        <taxon>Populus</taxon>
    </lineage>
</organism>
<name>A0AAD6RFI9_9ROSI</name>
<dbReference type="EMBL" id="JAQIZT010000002">
    <property type="protein sequence ID" value="KAJ7007816.1"/>
    <property type="molecule type" value="Genomic_DNA"/>
</dbReference>
<proteinExistence type="predicted"/>
<dbReference type="AlphaFoldDB" id="A0AAD6RFI9"/>
<feature type="non-terminal residue" evidence="1">
    <location>
        <position position="1"/>
    </location>
</feature>